<organism evidence="7 8">
    <name type="scientific">Sediminicoccus rosea</name>
    <dbReference type="NCBI Taxonomy" id="1225128"/>
    <lineage>
        <taxon>Bacteria</taxon>
        <taxon>Pseudomonadati</taxon>
        <taxon>Pseudomonadota</taxon>
        <taxon>Alphaproteobacteria</taxon>
        <taxon>Acetobacterales</taxon>
        <taxon>Roseomonadaceae</taxon>
        <taxon>Sediminicoccus</taxon>
    </lineage>
</organism>
<reference evidence="7 8" key="1">
    <citation type="submission" date="2023-11" db="EMBL/GenBank/DDBJ databases">
        <title>Arctic aerobic anoxygenic photoheterotroph Sediminicoccus rosea KRV36 adapts its photosynthesis to long days of polar summer.</title>
        <authorList>
            <person name="Tomasch J."/>
            <person name="Kopejtka K."/>
            <person name="Bily T."/>
            <person name="Gardiner A.T."/>
            <person name="Gardian Z."/>
            <person name="Shivaramu S."/>
            <person name="Koblizek M."/>
            <person name="Engelhardt F."/>
            <person name="Kaftan D."/>
        </authorList>
    </citation>
    <scope>NUCLEOTIDE SEQUENCE [LARGE SCALE GENOMIC DNA]</scope>
    <source>
        <strain evidence="7 8">R-30</strain>
    </source>
</reference>
<dbReference type="PROSITE" id="PS52015">
    <property type="entry name" value="TONB_CTD"/>
    <property type="match status" value="1"/>
</dbReference>
<feature type="compositionally biased region" description="Low complexity" evidence="5">
    <location>
        <begin position="208"/>
        <end position="235"/>
    </location>
</feature>
<dbReference type="PRINTS" id="PR01217">
    <property type="entry name" value="PRICHEXTENSN"/>
</dbReference>
<gene>
    <name evidence="7" type="ORF">R9Z33_01735</name>
</gene>
<keyword evidence="8" id="KW-1185">Reference proteome</keyword>
<proteinExistence type="predicted"/>
<keyword evidence="2" id="KW-0812">Transmembrane</keyword>
<sequence length="325" mass="33541">MTPGGRWAAPERGASISRAALLSLLLHGAALAALVGWIDRAPKTEPAPERGVEIVWDQDSSEAVSEPDEPAAPGAPPDPAPPPVAEAPPPAPPPPVAPPPSLLAQAPPPPPQPFSLPPLELPAPDLSVAPPQEAPSVAPPAPEPPPPAPEPPPLEPPPPAPEPPPPEPPRPEPPPPEPRPPEPRPEPARQPPRPRPTPPARPAPRNQPPAEAGRGGEEPAAQQAAGVGRATGAVVPPGPDARYNNAAPSYPEAARLRGEQGTVGLELAVGTDGRVITVTVARSSGSPMLDAAARRAVQEWRFRPAMRDGEPVPGTIRTSVHFRLQ</sequence>
<evidence type="ECO:0000256" key="1">
    <source>
        <dbReference type="ARBA" id="ARBA00004167"/>
    </source>
</evidence>
<evidence type="ECO:0000313" key="8">
    <source>
        <dbReference type="Proteomes" id="UP001305521"/>
    </source>
</evidence>
<evidence type="ECO:0000256" key="4">
    <source>
        <dbReference type="ARBA" id="ARBA00023136"/>
    </source>
</evidence>
<feature type="domain" description="TonB C-terminal" evidence="6">
    <location>
        <begin position="235"/>
        <end position="325"/>
    </location>
</feature>
<feature type="compositionally biased region" description="Pro residues" evidence="5">
    <location>
        <begin position="188"/>
        <end position="207"/>
    </location>
</feature>
<evidence type="ECO:0000256" key="5">
    <source>
        <dbReference type="SAM" id="MobiDB-lite"/>
    </source>
</evidence>
<feature type="compositionally biased region" description="Basic and acidic residues" evidence="5">
    <location>
        <begin position="43"/>
        <end position="52"/>
    </location>
</feature>
<dbReference type="Gene3D" id="3.30.1150.10">
    <property type="match status" value="1"/>
</dbReference>
<accession>A0ABZ0PIQ8</accession>
<feature type="region of interest" description="Disordered" evidence="5">
    <location>
        <begin position="43"/>
        <end position="247"/>
    </location>
</feature>
<evidence type="ECO:0000256" key="3">
    <source>
        <dbReference type="ARBA" id="ARBA00022989"/>
    </source>
</evidence>
<dbReference type="Proteomes" id="UP001305521">
    <property type="component" value="Chromosome"/>
</dbReference>
<dbReference type="InterPro" id="IPR006260">
    <property type="entry name" value="TonB/TolA_C"/>
</dbReference>
<name>A0ABZ0PIQ8_9PROT</name>
<protein>
    <submittedName>
        <fullName evidence="7">Energy transducer TonB</fullName>
    </submittedName>
</protein>
<keyword evidence="4" id="KW-0472">Membrane</keyword>
<dbReference type="SUPFAM" id="SSF74653">
    <property type="entry name" value="TolA/TonB C-terminal domain"/>
    <property type="match status" value="1"/>
</dbReference>
<feature type="compositionally biased region" description="Pro residues" evidence="5">
    <location>
        <begin position="137"/>
        <end position="178"/>
    </location>
</feature>
<dbReference type="EMBL" id="CP137852">
    <property type="protein sequence ID" value="WPB85605.1"/>
    <property type="molecule type" value="Genomic_DNA"/>
</dbReference>
<comment type="subcellular location">
    <subcellularLocation>
        <location evidence="1">Membrane</location>
        <topology evidence="1">Single-pass membrane protein</topology>
    </subcellularLocation>
</comment>
<keyword evidence="3" id="KW-1133">Transmembrane helix</keyword>
<dbReference type="NCBIfam" id="TIGR01352">
    <property type="entry name" value="tonB_Cterm"/>
    <property type="match status" value="1"/>
</dbReference>
<evidence type="ECO:0000259" key="6">
    <source>
        <dbReference type="PROSITE" id="PS52015"/>
    </source>
</evidence>
<evidence type="ECO:0000256" key="2">
    <source>
        <dbReference type="ARBA" id="ARBA00022692"/>
    </source>
</evidence>
<feature type="compositionally biased region" description="Pro residues" evidence="5">
    <location>
        <begin position="73"/>
        <end position="121"/>
    </location>
</feature>
<dbReference type="InterPro" id="IPR037682">
    <property type="entry name" value="TonB_C"/>
</dbReference>
<dbReference type="RefSeq" id="WP_318649579.1">
    <property type="nucleotide sequence ID" value="NZ_CP137852.1"/>
</dbReference>
<dbReference type="Pfam" id="PF03544">
    <property type="entry name" value="TonB_C"/>
    <property type="match status" value="1"/>
</dbReference>
<evidence type="ECO:0000313" key="7">
    <source>
        <dbReference type="EMBL" id="WPB85605.1"/>
    </source>
</evidence>